<dbReference type="GO" id="GO:0000160">
    <property type="term" value="P:phosphorelay signal transduction system"/>
    <property type="evidence" value="ECO:0007669"/>
    <property type="project" value="UniProtKB-KW"/>
</dbReference>
<dbReference type="EC" id="2.7.13.3" evidence="2"/>
<keyword evidence="4" id="KW-0418">Kinase</keyword>
<dbReference type="Proteomes" id="UP000321807">
    <property type="component" value="Chromosome"/>
</dbReference>
<evidence type="ECO:0000256" key="5">
    <source>
        <dbReference type="ARBA" id="ARBA00023012"/>
    </source>
</evidence>
<dbReference type="InterPro" id="IPR003594">
    <property type="entry name" value="HATPase_dom"/>
</dbReference>
<organism evidence="7 8">
    <name type="scientific">Rhodanobacter glycinis</name>
    <dbReference type="NCBI Taxonomy" id="582702"/>
    <lineage>
        <taxon>Bacteria</taxon>
        <taxon>Pseudomonadati</taxon>
        <taxon>Pseudomonadota</taxon>
        <taxon>Gammaproteobacteria</taxon>
        <taxon>Lysobacterales</taxon>
        <taxon>Rhodanobacteraceae</taxon>
        <taxon>Rhodanobacter</taxon>
    </lineage>
</organism>
<comment type="catalytic activity">
    <reaction evidence="1">
        <text>ATP + protein L-histidine = ADP + protein N-phospho-L-histidine.</text>
        <dbReference type="EC" id="2.7.13.3"/>
    </reaction>
</comment>
<accession>A0A5B9E011</accession>
<proteinExistence type="predicted"/>
<dbReference type="PANTHER" id="PTHR24421:SF10">
    <property type="entry name" value="NITRATE_NITRITE SENSOR PROTEIN NARQ"/>
    <property type="match status" value="1"/>
</dbReference>
<dbReference type="AlphaFoldDB" id="A0A5B9E011"/>
<evidence type="ECO:0000256" key="2">
    <source>
        <dbReference type="ARBA" id="ARBA00012438"/>
    </source>
</evidence>
<dbReference type="Pfam" id="PF02518">
    <property type="entry name" value="HATPase_c"/>
    <property type="match status" value="1"/>
</dbReference>
<dbReference type="RefSeq" id="WP_147628021.1">
    <property type="nucleotide sequence ID" value="NZ_CP042807.1"/>
</dbReference>
<feature type="domain" description="Histidine kinase/HSP90-like ATPase" evidence="6">
    <location>
        <begin position="136"/>
        <end position="226"/>
    </location>
</feature>
<dbReference type="CDD" id="cd16917">
    <property type="entry name" value="HATPase_UhpB-NarQ-NarX-like"/>
    <property type="match status" value="1"/>
</dbReference>
<evidence type="ECO:0000256" key="3">
    <source>
        <dbReference type="ARBA" id="ARBA00022679"/>
    </source>
</evidence>
<dbReference type="SUPFAM" id="SSF55874">
    <property type="entry name" value="ATPase domain of HSP90 chaperone/DNA topoisomerase II/histidine kinase"/>
    <property type="match status" value="1"/>
</dbReference>
<evidence type="ECO:0000256" key="1">
    <source>
        <dbReference type="ARBA" id="ARBA00000085"/>
    </source>
</evidence>
<reference evidence="7 8" key="1">
    <citation type="submission" date="2019-08" db="EMBL/GenBank/DDBJ databases">
        <title>Complete genome sequence of Rhodanobacter glycinis strain T01E-68 isolated from tomato root.</title>
        <authorList>
            <person name="Weon H.-Y."/>
            <person name="Lee S.A."/>
        </authorList>
    </citation>
    <scope>NUCLEOTIDE SEQUENCE [LARGE SCALE GENOMIC DNA]</scope>
    <source>
        <strain evidence="7 8">T01E-68</strain>
    </source>
</reference>
<sequence>MSSIHEAVDGVVPGAAHGRSSAGAALPDAQLIQQLHDGPSQWMALALLQLDRALSTGRQVDARLLDGVRTLLSEATRSIRGVLEDWCDTELPPAMSMVGALSDLGLRVAALTGLSLRVQCDNPATDPPATVSFTVLNVAQEVLLNTCKHAPGAHAAMRLRAIGSGFELSICDDGPGFDPVAMYRRHDIVGGLGLGALPRRMTSVGGSFSILSRPGHGTQVLIRWPAIAGCRDSHGHGGCRPDVSAR</sequence>
<keyword evidence="5" id="KW-0902">Two-component regulatory system</keyword>
<protein>
    <recommendedName>
        <fullName evidence="2">histidine kinase</fullName>
        <ecNumber evidence="2">2.7.13.3</ecNumber>
    </recommendedName>
</protein>
<name>A0A5B9E011_9GAMM</name>
<dbReference type="EMBL" id="CP042807">
    <property type="protein sequence ID" value="QEE25702.1"/>
    <property type="molecule type" value="Genomic_DNA"/>
</dbReference>
<dbReference type="KEGG" id="rgl:CS053_15220"/>
<evidence type="ECO:0000313" key="7">
    <source>
        <dbReference type="EMBL" id="QEE25702.1"/>
    </source>
</evidence>
<evidence type="ECO:0000313" key="8">
    <source>
        <dbReference type="Proteomes" id="UP000321807"/>
    </source>
</evidence>
<dbReference type="Gene3D" id="3.30.565.10">
    <property type="entry name" value="Histidine kinase-like ATPase, C-terminal domain"/>
    <property type="match status" value="1"/>
</dbReference>
<gene>
    <name evidence="7" type="ORF">CS053_15220</name>
</gene>
<dbReference type="GO" id="GO:0004673">
    <property type="term" value="F:protein histidine kinase activity"/>
    <property type="evidence" value="ECO:0007669"/>
    <property type="project" value="UniProtKB-EC"/>
</dbReference>
<keyword evidence="3" id="KW-0808">Transferase</keyword>
<dbReference type="InterPro" id="IPR036890">
    <property type="entry name" value="HATPase_C_sf"/>
</dbReference>
<evidence type="ECO:0000256" key="4">
    <source>
        <dbReference type="ARBA" id="ARBA00022777"/>
    </source>
</evidence>
<evidence type="ECO:0000259" key="6">
    <source>
        <dbReference type="Pfam" id="PF02518"/>
    </source>
</evidence>
<dbReference type="PANTHER" id="PTHR24421">
    <property type="entry name" value="NITRATE/NITRITE SENSOR PROTEIN NARX-RELATED"/>
    <property type="match status" value="1"/>
</dbReference>
<dbReference type="InterPro" id="IPR050482">
    <property type="entry name" value="Sensor_HK_TwoCompSys"/>
</dbReference>